<dbReference type="InterPro" id="IPR013324">
    <property type="entry name" value="RNA_pol_sigma_r3/r4-like"/>
</dbReference>
<evidence type="ECO:0000313" key="1">
    <source>
        <dbReference type="EMBL" id="SVD83119.1"/>
    </source>
</evidence>
<organism evidence="1">
    <name type="scientific">marine metagenome</name>
    <dbReference type="NCBI Taxonomy" id="408172"/>
    <lineage>
        <taxon>unclassified sequences</taxon>
        <taxon>metagenomes</taxon>
        <taxon>ecological metagenomes</taxon>
    </lineage>
</organism>
<dbReference type="EMBL" id="UINC01176135">
    <property type="protein sequence ID" value="SVD83119.1"/>
    <property type="molecule type" value="Genomic_DNA"/>
</dbReference>
<dbReference type="AlphaFoldDB" id="A0A382YJE6"/>
<reference evidence="1" key="1">
    <citation type="submission" date="2018-05" db="EMBL/GenBank/DDBJ databases">
        <authorList>
            <person name="Lanie J.A."/>
            <person name="Ng W.-L."/>
            <person name="Kazmierczak K.M."/>
            <person name="Andrzejewski T.M."/>
            <person name="Davidsen T.M."/>
            <person name="Wayne K.J."/>
            <person name="Tettelin H."/>
            <person name="Glass J.I."/>
            <person name="Rusch D."/>
            <person name="Podicherti R."/>
            <person name="Tsui H.-C.T."/>
            <person name="Winkler M.E."/>
        </authorList>
    </citation>
    <scope>NUCLEOTIDE SEQUENCE</scope>
</reference>
<protein>
    <recommendedName>
        <fullName evidence="2">RNA polymerase sigma-70 region 4 domain-containing protein</fullName>
    </recommendedName>
</protein>
<sequence length="90" mass="10374">DPLCLSNELIEMIAVDLEQNNKLLSRQQAMLEQCIEKLKDDHQSILRSRYHNNNSIESIAKKTQRTPGAIYRLLSRIRSNLHQCVTAEAI</sequence>
<dbReference type="Gene3D" id="1.10.10.10">
    <property type="entry name" value="Winged helix-like DNA-binding domain superfamily/Winged helix DNA-binding domain"/>
    <property type="match status" value="1"/>
</dbReference>
<proteinExistence type="predicted"/>
<dbReference type="InterPro" id="IPR036388">
    <property type="entry name" value="WH-like_DNA-bd_sf"/>
</dbReference>
<name>A0A382YJE6_9ZZZZ</name>
<accession>A0A382YJE6</accession>
<dbReference type="SUPFAM" id="SSF88659">
    <property type="entry name" value="Sigma3 and sigma4 domains of RNA polymerase sigma factors"/>
    <property type="match status" value="1"/>
</dbReference>
<evidence type="ECO:0008006" key="2">
    <source>
        <dbReference type="Google" id="ProtNLM"/>
    </source>
</evidence>
<feature type="non-terminal residue" evidence="1">
    <location>
        <position position="1"/>
    </location>
</feature>
<gene>
    <name evidence="1" type="ORF">METZ01_LOCUS435973</name>
</gene>